<feature type="region of interest" description="Disordered" evidence="1">
    <location>
        <begin position="1"/>
        <end position="25"/>
    </location>
</feature>
<dbReference type="EMBL" id="QNRR01000001">
    <property type="protein sequence ID" value="RBP47233.1"/>
    <property type="molecule type" value="Genomic_DNA"/>
</dbReference>
<protein>
    <submittedName>
        <fullName evidence="3">Putative secreted protein with PEP-CTERM sorting signal</fullName>
    </submittedName>
</protein>
<keyword evidence="2" id="KW-1133">Transmembrane helix</keyword>
<evidence type="ECO:0000313" key="3">
    <source>
        <dbReference type="EMBL" id="RBP47233.1"/>
    </source>
</evidence>
<feature type="compositionally biased region" description="Polar residues" evidence="1">
    <location>
        <begin position="1"/>
        <end position="17"/>
    </location>
</feature>
<name>A0A366HSI2_9BACT</name>
<reference evidence="3 4" key="1">
    <citation type="submission" date="2018-06" db="EMBL/GenBank/DDBJ databases">
        <title>Genomic Encyclopedia of Type Strains, Phase IV (KMG-IV): sequencing the most valuable type-strain genomes for metagenomic binning, comparative biology and taxonomic classification.</title>
        <authorList>
            <person name="Goeker M."/>
        </authorList>
    </citation>
    <scope>NUCLEOTIDE SEQUENCE [LARGE SCALE GENOMIC DNA]</scope>
    <source>
        <strain evidence="3 4">DSM 25532</strain>
    </source>
</reference>
<comment type="caution">
    <text evidence="3">The sequence shown here is derived from an EMBL/GenBank/DDBJ whole genome shotgun (WGS) entry which is preliminary data.</text>
</comment>
<evidence type="ECO:0000256" key="2">
    <source>
        <dbReference type="SAM" id="Phobius"/>
    </source>
</evidence>
<evidence type="ECO:0000313" key="4">
    <source>
        <dbReference type="Proteomes" id="UP000253426"/>
    </source>
</evidence>
<feature type="transmembrane region" description="Helical" evidence="2">
    <location>
        <begin position="27"/>
        <end position="44"/>
    </location>
</feature>
<dbReference type="Proteomes" id="UP000253426">
    <property type="component" value="Unassembled WGS sequence"/>
</dbReference>
<proteinExistence type="predicted"/>
<dbReference type="AlphaFoldDB" id="A0A366HSI2"/>
<sequence>MNIYSQPQESMSTSTAKHSQDSGKSGWGFPLVIGFVVSSVWILSQASFASLGNAPGYDQSSALLIGTAGLMYMTRRRRRVRN</sequence>
<accession>A0A366HSI2</accession>
<keyword evidence="4" id="KW-1185">Reference proteome</keyword>
<keyword evidence="2" id="KW-0812">Transmembrane</keyword>
<organism evidence="3 4">
    <name type="scientific">Roseimicrobium gellanilyticum</name>
    <dbReference type="NCBI Taxonomy" id="748857"/>
    <lineage>
        <taxon>Bacteria</taxon>
        <taxon>Pseudomonadati</taxon>
        <taxon>Verrucomicrobiota</taxon>
        <taxon>Verrucomicrobiia</taxon>
        <taxon>Verrucomicrobiales</taxon>
        <taxon>Verrucomicrobiaceae</taxon>
        <taxon>Roseimicrobium</taxon>
    </lineage>
</organism>
<gene>
    <name evidence="3" type="ORF">DES53_10130</name>
</gene>
<evidence type="ECO:0000256" key="1">
    <source>
        <dbReference type="SAM" id="MobiDB-lite"/>
    </source>
</evidence>
<keyword evidence="2" id="KW-0472">Membrane</keyword>